<organism evidence="7 8">
    <name type="scientific">Acetobacteroides hydrogenigenes</name>
    <dbReference type="NCBI Taxonomy" id="979970"/>
    <lineage>
        <taxon>Bacteria</taxon>
        <taxon>Pseudomonadati</taxon>
        <taxon>Bacteroidota</taxon>
        <taxon>Bacteroidia</taxon>
        <taxon>Bacteroidales</taxon>
        <taxon>Rikenellaceae</taxon>
        <taxon>Acetobacteroides</taxon>
    </lineage>
</organism>
<dbReference type="PIRSF" id="PIRSF037489">
    <property type="entry name" value="UCP037489_NIF3_YqfO"/>
    <property type="match status" value="1"/>
</dbReference>
<sequence>MTVKDVAKIVEQLAPVGYQEGYDNSGLSVGSPSMEVSGILLCFDVTEKVVDEAIALGANLIISHHPVIFSGLKSITGRSTVERIVLKAIQHNIALYAAHTNLDSVPRGINDKLCDILGLQNRQVLSPLKGQLVKIVTFVPQQQAQDVRDAMFAAGAGGIGSYDCCSFNSEGKGSFRASEGANPFVGKIGELHFEPEVRVEVVCPRIFVNGVVGAMVDAHPYEEVAYDIVPLENDYNKIGIGMVGELEEPIAASAFLELVKEKLGCSVLRYSNPNKSHVKKVAVCGGSGASLAGVAVAKGADVLVTGDVKYHAFLDYQEKLLLVDAGHFETEQFAIGIFYDFIREKIANFAVYKTEQVDNPVNYLYR</sequence>
<evidence type="ECO:0000256" key="4">
    <source>
        <dbReference type="ARBA" id="ARBA00022723"/>
    </source>
</evidence>
<dbReference type="InterPro" id="IPR015867">
    <property type="entry name" value="N-reg_PII/ATP_PRibTrfase_C"/>
</dbReference>
<feature type="binding site" evidence="6">
    <location>
        <position position="103"/>
    </location>
    <ligand>
        <name>a divalent metal cation</name>
        <dbReference type="ChEBI" id="CHEBI:60240"/>
        <label>1</label>
    </ligand>
</feature>
<protein>
    <recommendedName>
        <fullName evidence="3 5">GTP cyclohydrolase 1 type 2 homolog</fullName>
    </recommendedName>
</protein>
<accession>A0A4R2ETK0</accession>
<evidence type="ECO:0000313" key="7">
    <source>
        <dbReference type="EMBL" id="TCN70094.1"/>
    </source>
</evidence>
<dbReference type="RefSeq" id="WP_131838656.1">
    <property type="nucleotide sequence ID" value="NZ_SLWB01000004.1"/>
</dbReference>
<evidence type="ECO:0000313" key="8">
    <source>
        <dbReference type="Proteomes" id="UP000294830"/>
    </source>
</evidence>
<dbReference type="PANTHER" id="PTHR13799">
    <property type="entry name" value="NGG1 INTERACTING FACTOR 3"/>
    <property type="match status" value="1"/>
</dbReference>
<dbReference type="OrthoDB" id="9792792at2"/>
<dbReference type="SUPFAM" id="SSF102705">
    <property type="entry name" value="NIF3 (NGG1p interacting factor 3)-like"/>
    <property type="match status" value="1"/>
</dbReference>
<evidence type="ECO:0000256" key="2">
    <source>
        <dbReference type="ARBA" id="ARBA00011643"/>
    </source>
</evidence>
<keyword evidence="8" id="KW-1185">Reference proteome</keyword>
<feature type="binding site" evidence="6">
    <location>
        <position position="65"/>
    </location>
    <ligand>
        <name>a divalent metal cation</name>
        <dbReference type="ChEBI" id="CHEBI:60240"/>
        <label>1</label>
    </ligand>
</feature>
<dbReference type="GO" id="GO:0046872">
    <property type="term" value="F:metal ion binding"/>
    <property type="evidence" value="ECO:0007669"/>
    <property type="project" value="UniProtKB-UniRule"/>
</dbReference>
<feature type="binding site" evidence="6">
    <location>
        <position position="331"/>
    </location>
    <ligand>
        <name>a divalent metal cation</name>
        <dbReference type="ChEBI" id="CHEBI:60240"/>
        <label>1</label>
    </ligand>
</feature>
<dbReference type="Gene3D" id="3.30.70.120">
    <property type="match status" value="1"/>
</dbReference>
<comment type="caution">
    <text evidence="7">The sequence shown here is derived from an EMBL/GenBank/DDBJ whole genome shotgun (WGS) entry which is preliminary data.</text>
</comment>
<evidence type="ECO:0000256" key="6">
    <source>
        <dbReference type="PIRSR" id="PIRSR602678-1"/>
    </source>
</evidence>
<dbReference type="FunFam" id="3.40.1390.30:FF:000001">
    <property type="entry name" value="GTP cyclohydrolase 1 type 2"/>
    <property type="match status" value="1"/>
</dbReference>
<dbReference type="Gene3D" id="3.40.1390.30">
    <property type="entry name" value="NIF3 (NGG1p interacting factor 3)-like"/>
    <property type="match status" value="1"/>
</dbReference>
<gene>
    <name evidence="7" type="ORF">CLV25_10445</name>
</gene>
<reference evidence="7 8" key="1">
    <citation type="submission" date="2019-03" db="EMBL/GenBank/DDBJ databases">
        <title>Genomic Encyclopedia of Archaeal and Bacterial Type Strains, Phase II (KMG-II): from individual species to whole genera.</title>
        <authorList>
            <person name="Goeker M."/>
        </authorList>
    </citation>
    <scope>NUCLEOTIDE SEQUENCE [LARGE SCALE GENOMIC DNA]</scope>
    <source>
        <strain evidence="7 8">RL-C</strain>
    </source>
</reference>
<dbReference type="InterPro" id="IPR036069">
    <property type="entry name" value="DUF34/NIF3_sf"/>
</dbReference>
<evidence type="ECO:0000256" key="1">
    <source>
        <dbReference type="ARBA" id="ARBA00006964"/>
    </source>
</evidence>
<dbReference type="InterPro" id="IPR017221">
    <property type="entry name" value="DUF34/NIF3_bac"/>
</dbReference>
<dbReference type="GO" id="GO:0005737">
    <property type="term" value="C:cytoplasm"/>
    <property type="evidence" value="ECO:0007669"/>
    <property type="project" value="TreeGrafter"/>
</dbReference>
<dbReference type="FunFam" id="3.30.70.120:FF:000006">
    <property type="entry name" value="GTP cyclohydrolase 1 type 2 homolog"/>
    <property type="match status" value="1"/>
</dbReference>
<feature type="binding site" evidence="6">
    <location>
        <position position="64"/>
    </location>
    <ligand>
        <name>a divalent metal cation</name>
        <dbReference type="ChEBI" id="CHEBI:60240"/>
        <label>2</label>
    </ligand>
</feature>
<dbReference type="AlphaFoldDB" id="A0A4R2ETK0"/>
<keyword evidence="4 5" id="KW-0479">Metal-binding</keyword>
<feature type="binding site" evidence="6">
    <location>
        <position position="327"/>
    </location>
    <ligand>
        <name>a divalent metal cation</name>
        <dbReference type="ChEBI" id="CHEBI:60240"/>
        <label>1</label>
    </ligand>
</feature>
<dbReference type="InterPro" id="IPR002678">
    <property type="entry name" value="DUF34/NIF3"/>
</dbReference>
<proteinExistence type="inferred from homology"/>
<dbReference type="NCBIfam" id="TIGR00486">
    <property type="entry name" value="YbgI_SA1388"/>
    <property type="match status" value="1"/>
</dbReference>
<dbReference type="PANTHER" id="PTHR13799:SF14">
    <property type="entry name" value="GTP CYCLOHYDROLASE 1 TYPE 2 HOMOLOG"/>
    <property type="match status" value="1"/>
</dbReference>
<evidence type="ECO:0000256" key="5">
    <source>
        <dbReference type="PIRNR" id="PIRNR037489"/>
    </source>
</evidence>
<name>A0A4R2ETK0_9BACT</name>
<dbReference type="Pfam" id="PF01784">
    <property type="entry name" value="DUF34_NIF3"/>
    <property type="match status" value="1"/>
</dbReference>
<comment type="similarity">
    <text evidence="1 5">Belongs to the GTP cyclohydrolase I type 2/NIF3 family.</text>
</comment>
<dbReference type="Proteomes" id="UP000294830">
    <property type="component" value="Unassembled WGS sequence"/>
</dbReference>
<comment type="subunit">
    <text evidence="2">Homohexamer.</text>
</comment>
<evidence type="ECO:0000256" key="3">
    <source>
        <dbReference type="ARBA" id="ARBA00022112"/>
    </source>
</evidence>
<dbReference type="EMBL" id="SLWB01000004">
    <property type="protein sequence ID" value="TCN70094.1"/>
    <property type="molecule type" value="Genomic_DNA"/>
</dbReference>